<evidence type="ECO:0000313" key="3">
    <source>
        <dbReference type="Proteomes" id="UP001341281"/>
    </source>
</evidence>
<feature type="non-terminal residue" evidence="2">
    <location>
        <position position="1"/>
    </location>
</feature>
<accession>A0AAQ3XC25</accession>
<feature type="region of interest" description="Disordered" evidence="1">
    <location>
        <begin position="1"/>
        <end position="26"/>
    </location>
</feature>
<sequence>MQAPNWAFPPPPSMETKGDANRGMESWNGATGSAAFQYLVPTPEGKILCLAPADWTGLQEKELSMGLKHWHVPVDRLYHCPVEAPMGFETLIH</sequence>
<organism evidence="2 3">
    <name type="scientific">Paspalum notatum var. saurae</name>
    <dbReference type="NCBI Taxonomy" id="547442"/>
    <lineage>
        <taxon>Eukaryota</taxon>
        <taxon>Viridiplantae</taxon>
        <taxon>Streptophyta</taxon>
        <taxon>Embryophyta</taxon>
        <taxon>Tracheophyta</taxon>
        <taxon>Spermatophyta</taxon>
        <taxon>Magnoliopsida</taxon>
        <taxon>Liliopsida</taxon>
        <taxon>Poales</taxon>
        <taxon>Poaceae</taxon>
        <taxon>PACMAD clade</taxon>
        <taxon>Panicoideae</taxon>
        <taxon>Andropogonodae</taxon>
        <taxon>Paspaleae</taxon>
        <taxon>Paspalinae</taxon>
        <taxon>Paspalum</taxon>
    </lineage>
</organism>
<proteinExistence type="predicted"/>
<protein>
    <submittedName>
        <fullName evidence="2">Uncharacterized protein</fullName>
    </submittedName>
</protein>
<evidence type="ECO:0000256" key="1">
    <source>
        <dbReference type="SAM" id="MobiDB-lite"/>
    </source>
</evidence>
<dbReference type="EMBL" id="CP144753">
    <property type="protein sequence ID" value="WVZ92366.1"/>
    <property type="molecule type" value="Genomic_DNA"/>
</dbReference>
<dbReference type="AlphaFoldDB" id="A0AAQ3XC25"/>
<gene>
    <name evidence="2" type="ORF">U9M48_038438</name>
</gene>
<reference evidence="2 3" key="1">
    <citation type="submission" date="2024-02" db="EMBL/GenBank/DDBJ databases">
        <title>High-quality chromosome-scale genome assembly of Pensacola bahiagrass (Paspalum notatum Flugge var. saurae).</title>
        <authorList>
            <person name="Vega J.M."/>
            <person name="Podio M."/>
            <person name="Orjuela J."/>
            <person name="Siena L.A."/>
            <person name="Pessino S.C."/>
            <person name="Combes M.C."/>
            <person name="Mariac C."/>
            <person name="Albertini E."/>
            <person name="Pupilli F."/>
            <person name="Ortiz J.P.A."/>
            <person name="Leblanc O."/>
        </authorList>
    </citation>
    <scope>NUCLEOTIDE SEQUENCE [LARGE SCALE GENOMIC DNA]</scope>
    <source>
        <strain evidence="2">R1</strain>
        <tissue evidence="2">Leaf</tissue>
    </source>
</reference>
<name>A0AAQ3XC25_PASNO</name>
<dbReference type="Proteomes" id="UP001341281">
    <property type="component" value="Chromosome 09"/>
</dbReference>
<evidence type="ECO:0000313" key="2">
    <source>
        <dbReference type="EMBL" id="WVZ92366.1"/>
    </source>
</evidence>
<keyword evidence="3" id="KW-1185">Reference proteome</keyword>